<dbReference type="EMBL" id="KB030759">
    <property type="protein sequence ID" value="ELK10174.1"/>
    <property type="molecule type" value="Genomic_DNA"/>
</dbReference>
<feature type="compositionally biased region" description="Polar residues" evidence="1">
    <location>
        <begin position="23"/>
        <end position="32"/>
    </location>
</feature>
<proteinExistence type="predicted"/>
<dbReference type="AlphaFoldDB" id="L5KER6"/>
<evidence type="ECO:0000313" key="3">
    <source>
        <dbReference type="Proteomes" id="UP000010552"/>
    </source>
</evidence>
<protein>
    <submittedName>
        <fullName evidence="2">Uncharacterized protein</fullName>
    </submittedName>
</protein>
<evidence type="ECO:0000313" key="2">
    <source>
        <dbReference type="EMBL" id="ELK10174.1"/>
    </source>
</evidence>
<name>L5KER6_PTEAL</name>
<dbReference type="Proteomes" id="UP000010552">
    <property type="component" value="Unassembled WGS sequence"/>
</dbReference>
<sequence>MTTADQGLGLDLEPEGRPGPVPSLQSQHAQANTGPIHVSIAFAGTLSRGPNPQRAEDPGNI</sequence>
<evidence type="ECO:0000256" key="1">
    <source>
        <dbReference type="SAM" id="MobiDB-lite"/>
    </source>
</evidence>
<accession>L5KER6</accession>
<feature type="region of interest" description="Disordered" evidence="1">
    <location>
        <begin position="1"/>
        <end position="32"/>
    </location>
</feature>
<reference evidence="3" key="1">
    <citation type="journal article" date="2013" name="Science">
        <title>Comparative analysis of bat genomes provides insight into the evolution of flight and immunity.</title>
        <authorList>
            <person name="Zhang G."/>
            <person name="Cowled C."/>
            <person name="Shi Z."/>
            <person name="Huang Z."/>
            <person name="Bishop-Lilly K.A."/>
            <person name="Fang X."/>
            <person name="Wynne J.W."/>
            <person name="Xiong Z."/>
            <person name="Baker M.L."/>
            <person name="Zhao W."/>
            <person name="Tachedjian M."/>
            <person name="Zhu Y."/>
            <person name="Zhou P."/>
            <person name="Jiang X."/>
            <person name="Ng J."/>
            <person name="Yang L."/>
            <person name="Wu L."/>
            <person name="Xiao J."/>
            <person name="Feng Y."/>
            <person name="Chen Y."/>
            <person name="Sun X."/>
            <person name="Zhang Y."/>
            <person name="Marsh G.A."/>
            <person name="Crameri G."/>
            <person name="Broder C.C."/>
            <person name="Frey K.G."/>
            <person name="Wang L.F."/>
            <person name="Wang J."/>
        </authorList>
    </citation>
    <scope>NUCLEOTIDE SEQUENCE [LARGE SCALE GENOMIC DNA]</scope>
</reference>
<dbReference type="InParanoid" id="L5KER6"/>
<keyword evidence="3" id="KW-1185">Reference proteome</keyword>
<gene>
    <name evidence="2" type="ORF">PAL_GLEAN10007844</name>
</gene>
<feature type="region of interest" description="Disordered" evidence="1">
    <location>
        <begin position="42"/>
        <end position="61"/>
    </location>
</feature>
<organism evidence="2 3">
    <name type="scientific">Pteropus alecto</name>
    <name type="common">Black flying fox</name>
    <dbReference type="NCBI Taxonomy" id="9402"/>
    <lineage>
        <taxon>Eukaryota</taxon>
        <taxon>Metazoa</taxon>
        <taxon>Chordata</taxon>
        <taxon>Craniata</taxon>
        <taxon>Vertebrata</taxon>
        <taxon>Euteleostomi</taxon>
        <taxon>Mammalia</taxon>
        <taxon>Eutheria</taxon>
        <taxon>Laurasiatheria</taxon>
        <taxon>Chiroptera</taxon>
        <taxon>Yinpterochiroptera</taxon>
        <taxon>Pteropodoidea</taxon>
        <taxon>Pteropodidae</taxon>
        <taxon>Pteropodinae</taxon>
        <taxon>Pteropus</taxon>
    </lineage>
</organism>